<dbReference type="Proteomes" id="UP000269669">
    <property type="component" value="Unassembled WGS sequence"/>
</dbReference>
<dbReference type="InterPro" id="IPR032033">
    <property type="entry name" value="Cytochrome_P460"/>
</dbReference>
<evidence type="ECO:0000256" key="1">
    <source>
        <dbReference type="SAM" id="Phobius"/>
    </source>
</evidence>
<evidence type="ECO:0000259" key="2">
    <source>
        <dbReference type="Pfam" id="PF16694"/>
    </source>
</evidence>
<dbReference type="RefSeq" id="WP_260473005.1">
    <property type="nucleotide sequence ID" value="NZ_RSDW01000001.1"/>
</dbReference>
<protein>
    <submittedName>
        <fullName evidence="3">Cytochrome P460</fullName>
    </submittedName>
</protein>
<keyword evidence="1" id="KW-0812">Transmembrane</keyword>
<accession>A0A3R9WJQ6</accession>
<name>A0A3R9WJQ6_9BACT</name>
<sequence length="217" mass="24327">MKECGAILTSMISKVILGMFSMAMVAAPAYLREYVVPPPPPPSVVPEYTGDGQMKLPEHYREWVYLTTGFDMSYSTGGMQMDHHMFDNVFVNPEAYRAFVETGRWPDRTMFVLEVRRAEGRGSINQKGNYQGSEIMGLEVHVKDEARFPGKWAFFGFDDGKTAKMTPTTASCYSCHSEHGAVDTTFVQFYPTLLPIAKSKGTFAEGYLKEMAVPVQK</sequence>
<keyword evidence="1" id="KW-1133">Transmembrane helix</keyword>
<feature type="domain" description="Cytochrome P460" evidence="2">
    <location>
        <begin position="57"/>
        <end position="186"/>
    </location>
</feature>
<dbReference type="EMBL" id="RSDW01000001">
    <property type="protein sequence ID" value="RSL18755.1"/>
    <property type="molecule type" value="Genomic_DNA"/>
</dbReference>
<dbReference type="CDD" id="cd20751">
    <property type="entry name" value="cyt_P460_Ne-like"/>
    <property type="match status" value="1"/>
</dbReference>
<dbReference type="InterPro" id="IPR038142">
    <property type="entry name" value="Cytochrome_P460_sp"/>
</dbReference>
<dbReference type="Gene3D" id="3.50.70.20">
    <property type="entry name" value="Cytochrome P460"/>
    <property type="match status" value="1"/>
</dbReference>
<dbReference type="AlphaFoldDB" id="A0A3R9WJQ6"/>
<feature type="transmembrane region" description="Helical" evidence="1">
    <location>
        <begin position="12"/>
        <end position="31"/>
    </location>
</feature>
<keyword evidence="1" id="KW-0472">Membrane</keyword>
<reference evidence="3 4" key="1">
    <citation type="submission" date="2018-12" db="EMBL/GenBank/DDBJ databases">
        <title>Sequencing of bacterial isolates from soil warming experiment in Harvard Forest, Massachusetts, USA.</title>
        <authorList>
            <person name="Deangelis K."/>
        </authorList>
    </citation>
    <scope>NUCLEOTIDE SEQUENCE [LARGE SCALE GENOMIC DNA]</scope>
    <source>
        <strain evidence="3 4">EB153</strain>
    </source>
</reference>
<proteinExistence type="predicted"/>
<dbReference type="Pfam" id="PF16694">
    <property type="entry name" value="Cytochrome_P460"/>
    <property type="match status" value="1"/>
</dbReference>
<keyword evidence="4" id="KW-1185">Reference proteome</keyword>
<evidence type="ECO:0000313" key="4">
    <source>
        <dbReference type="Proteomes" id="UP000269669"/>
    </source>
</evidence>
<evidence type="ECO:0000313" key="3">
    <source>
        <dbReference type="EMBL" id="RSL18755.1"/>
    </source>
</evidence>
<organism evidence="3 4">
    <name type="scientific">Edaphobacter aggregans</name>
    <dbReference type="NCBI Taxonomy" id="570835"/>
    <lineage>
        <taxon>Bacteria</taxon>
        <taxon>Pseudomonadati</taxon>
        <taxon>Acidobacteriota</taxon>
        <taxon>Terriglobia</taxon>
        <taxon>Terriglobales</taxon>
        <taxon>Acidobacteriaceae</taxon>
        <taxon>Edaphobacter</taxon>
    </lineage>
</organism>
<gene>
    <name evidence="3" type="ORF">EDE15_4357</name>
</gene>
<comment type="caution">
    <text evidence="3">The sequence shown here is derived from an EMBL/GenBank/DDBJ whole genome shotgun (WGS) entry which is preliminary data.</text>
</comment>